<protein>
    <submittedName>
        <fullName evidence="2">Uncharacterized protein</fullName>
    </submittedName>
</protein>
<reference evidence="2 3" key="1">
    <citation type="submission" date="2019-12" db="EMBL/GenBank/DDBJ databases">
        <title>Complete genome sequence of Algicella marina strain 9Alg 56(T) isolated from the red alga Tichocarpus crinitus.</title>
        <authorList>
            <person name="Kim S.-G."/>
            <person name="Nedashkovskaya O.I."/>
        </authorList>
    </citation>
    <scope>NUCLEOTIDE SEQUENCE [LARGE SCALE GENOMIC DNA]</scope>
    <source>
        <strain evidence="2 3">9Alg 56</strain>
    </source>
</reference>
<feature type="region of interest" description="Disordered" evidence="1">
    <location>
        <begin position="401"/>
        <end position="461"/>
    </location>
</feature>
<accession>A0A6P1T1X5</accession>
<organism evidence="2 3">
    <name type="scientific">Algicella marina</name>
    <dbReference type="NCBI Taxonomy" id="2683284"/>
    <lineage>
        <taxon>Bacteria</taxon>
        <taxon>Pseudomonadati</taxon>
        <taxon>Pseudomonadota</taxon>
        <taxon>Alphaproteobacteria</taxon>
        <taxon>Rhodobacterales</taxon>
        <taxon>Paracoccaceae</taxon>
        <taxon>Algicella</taxon>
    </lineage>
</organism>
<dbReference type="KEGG" id="amaq:GO499_17915"/>
<name>A0A6P1T1X5_9RHOB</name>
<dbReference type="Proteomes" id="UP000464495">
    <property type="component" value="Chromosome"/>
</dbReference>
<proteinExistence type="predicted"/>
<feature type="compositionally biased region" description="Low complexity" evidence="1">
    <location>
        <begin position="362"/>
        <end position="373"/>
    </location>
</feature>
<sequence length="763" mass="78944">MKLDDRFMTILTALVLFIGVGALLSRGEDGQSLLGGSAKFQPKPDTFQLRAGRLQSLDVLLNDKNKDLVDVSALSIVEPPECGLAEAINGAIQYSDSLDCIDKLEMSYCVPFEGECEATIVTLNVINVDKEKQEAIEMARREAEASGKPLESGGSAPSIMTDMTGQAAAPEQQSPQFAMQRPVRLEIPSTAEVITPTEATESIRNRDVAVAVNVQSTDIANMTDSGVNVSTASARAGNVSMGGISMASPMPGGEESDISIAMADTTPQRNPSRPTAPSGLAASTSMSAPAPQPGTSLAGAPSSPSAPALGGGTPTAPAQQMAAAPTAPSSPSAPSAPTAAPAPAVADIKEAAPAAQTRVADAPEATPQPETPESSGVLASLARSSSFLGVTVSAAKALLSPEEERTVAAVVPTNTTSAPRPKDYSVSDGLGAQAPDIGDLGQVTPLPQADRPVPTGSNAPTLVASLATDDVEALSGLSTPAARPTPEAPKAAEVPTVETPVAEAETVEPEQEVAALTTDEELSTVPAVDPEVAVEEVVKNCGVDMALQVQVGAEIVASIVSPCRPNEQFTVEHSGMAFSANTDAEGMANVIVPALVSDATVKVSFADGAEEEGAISVTNLSKVTRVAVTWDADINFDLHALEFGAQEASEGHVWAEQPKNYREARRSGGGYLLALGPETGPGLRAEVYTLFETSRTQGGLVDLSLKLAEFGQECNDSPVIRTLRTEGLDIERDRDIQFALSGCENASEIVVPNTIRDIRISRR</sequence>
<keyword evidence="3" id="KW-1185">Reference proteome</keyword>
<evidence type="ECO:0000313" key="2">
    <source>
        <dbReference type="EMBL" id="QHQ36924.1"/>
    </source>
</evidence>
<dbReference type="RefSeq" id="WP_161863466.1">
    <property type="nucleotide sequence ID" value="NZ_CP046620.1"/>
</dbReference>
<dbReference type="EMBL" id="CP046620">
    <property type="protein sequence ID" value="QHQ36924.1"/>
    <property type="molecule type" value="Genomic_DNA"/>
</dbReference>
<gene>
    <name evidence="2" type="ORF">GO499_17915</name>
</gene>
<feature type="compositionally biased region" description="Low complexity" evidence="1">
    <location>
        <begin position="293"/>
        <end position="355"/>
    </location>
</feature>
<feature type="region of interest" description="Disordered" evidence="1">
    <location>
        <begin position="140"/>
        <end position="161"/>
    </location>
</feature>
<evidence type="ECO:0000256" key="1">
    <source>
        <dbReference type="SAM" id="MobiDB-lite"/>
    </source>
</evidence>
<evidence type="ECO:0000313" key="3">
    <source>
        <dbReference type="Proteomes" id="UP000464495"/>
    </source>
</evidence>
<feature type="compositionally biased region" description="Polar residues" evidence="1">
    <location>
        <begin position="265"/>
        <end position="287"/>
    </location>
</feature>
<dbReference type="AlphaFoldDB" id="A0A6P1T1X5"/>
<feature type="region of interest" description="Disordered" evidence="1">
    <location>
        <begin position="265"/>
        <end position="377"/>
    </location>
</feature>